<dbReference type="SUPFAM" id="SSF50129">
    <property type="entry name" value="GroES-like"/>
    <property type="match status" value="1"/>
</dbReference>
<proteinExistence type="predicted"/>
<dbReference type="Gene3D" id="3.40.50.720">
    <property type="entry name" value="NAD(P)-binding Rossmann-like Domain"/>
    <property type="match status" value="1"/>
</dbReference>
<evidence type="ECO:0000313" key="3">
    <source>
        <dbReference type="Proteomes" id="UP000008866"/>
    </source>
</evidence>
<dbReference type="SUPFAM" id="SSF51735">
    <property type="entry name" value="NAD(P)-binding Rossmann-fold domains"/>
    <property type="match status" value="2"/>
</dbReference>
<comment type="caution">
    <text evidence="2">The sequence shown here is derived from an EMBL/GenBank/DDBJ whole genome shotgun (WGS) entry which is preliminary data.</text>
</comment>
<accession>D4B5W9</accession>
<evidence type="ECO:0000259" key="1">
    <source>
        <dbReference type="SMART" id="SM00829"/>
    </source>
</evidence>
<dbReference type="PANTHER" id="PTHR43677:SF4">
    <property type="entry name" value="QUINONE OXIDOREDUCTASE-LIKE PROTEIN 2"/>
    <property type="match status" value="1"/>
</dbReference>
<dbReference type="AlphaFoldDB" id="D4B5W9"/>
<keyword evidence="3" id="KW-1185">Reference proteome</keyword>
<dbReference type="STRING" id="663331.D4B5W9"/>
<dbReference type="HOGENOM" id="CLU_667247_0_0_1"/>
<dbReference type="GeneID" id="9525295"/>
<dbReference type="Gene3D" id="3.90.180.10">
    <property type="entry name" value="Medium-chain alcohol dehydrogenases, catalytic domain"/>
    <property type="match status" value="1"/>
</dbReference>
<name>D4B5W9_ARTBC</name>
<organism evidence="2 3">
    <name type="scientific">Arthroderma benhamiae (strain ATCC MYA-4681 / CBS 112371)</name>
    <name type="common">Trichophyton mentagrophytes</name>
    <dbReference type="NCBI Taxonomy" id="663331"/>
    <lineage>
        <taxon>Eukaryota</taxon>
        <taxon>Fungi</taxon>
        <taxon>Dikarya</taxon>
        <taxon>Ascomycota</taxon>
        <taxon>Pezizomycotina</taxon>
        <taxon>Eurotiomycetes</taxon>
        <taxon>Eurotiomycetidae</taxon>
        <taxon>Onygenales</taxon>
        <taxon>Arthrodermataceae</taxon>
        <taxon>Trichophyton</taxon>
    </lineage>
</organism>
<reference evidence="3" key="1">
    <citation type="journal article" date="2011" name="Genome Biol.">
        <title>Comparative and functional genomics provide insights into the pathogenicity of dermatophytic fungi.</title>
        <authorList>
            <person name="Burmester A."/>
            <person name="Shelest E."/>
            <person name="Gloeckner G."/>
            <person name="Heddergott C."/>
            <person name="Schindler S."/>
            <person name="Staib P."/>
            <person name="Heidel A."/>
            <person name="Felder M."/>
            <person name="Petzold A."/>
            <person name="Szafranski K."/>
            <person name="Feuermann M."/>
            <person name="Pedruzzi I."/>
            <person name="Priebe S."/>
            <person name="Groth M."/>
            <person name="Winkler R."/>
            <person name="Li W."/>
            <person name="Kniemeyer O."/>
            <person name="Schroeckh V."/>
            <person name="Hertweck C."/>
            <person name="Hube B."/>
            <person name="White T.C."/>
            <person name="Platzer M."/>
            <person name="Guthke R."/>
            <person name="Heitman J."/>
            <person name="Woestemeyer J."/>
            <person name="Zipfel P.F."/>
            <person name="Monod M."/>
            <person name="Brakhage A.A."/>
        </authorList>
    </citation>
    <scope>NUCLEOTIDE SEQUENCE [LARGE SCALE GENOMIC DNA]</scope>
    <source>
        <strain evidence="3">ATCC MYA-4681 / CBS 112371</strain>
    </source>
</reference>
<dbReference type="eggNOG" id="KOG1202">
    <property type="taxonomic scope" value="Eukaryota"/>
</dbReference>
<sequence>MEIANRLHSRKGATTVIVISKGACMTPADSHCDPFSSAPQAAVRVAVNELPWVRFRLVDLLFGESDNHLGLLESELCRGRLRCDENVVALRPEGVFVKRLILLNPEDEGCEGCKPVHIMPARCGRYLAEPDPGGSLDGIKFRQCVPRSDVLGAEDVSMDIHYAGLNFKDVINSLGLSNEVAVSESLSGLTLGVEVSGTVSAVGEKFLFKPKSHDLAQAAAVAGAMSAAYSALVYLAKLTAGESVLVHAAAGGVRMAAIQIAHELGAHVYAAAGRPERHKAVANMLGVRGVFDSHSVSFRDAVKKATNGHGVDAVLNSLADEPLAAPAECLAPSTRPVEMLTDEYKISSLSVNQGLNQQTAEQQSSIYEDEELKFGLNSHTTTDNFRRIFDPKEKGAWHLLTKSMKLEFFVHI</sequence>
<protein>
    <recommendedName>
        <fullName evidence="1">Enoyl reductase (ER) domain-containing protein</fullName>
    </recommendedName>
</protein>
<dbReference type="InterPro" id="IPR013149">
    <property type="entry name" value="ADH-like_C"/>
</dbReference>
<gene>
    <name evidence="2" type="ORF">ARB_03876</name>
</gene>
<dbReference type="InterPro" id="IPR036291">
    <property type="entry name" value="NAD(P)-bd_dom_sf"/>
</dbReference>
<feature type="domain" description="Enoyl reductase (ER)" evidence="1">
    <location>
        <begin position="134"/>
        <end position="406"/>
    </location>
</feature>
<dbReference type="SMART" id="SM00829">
    <property type="entry name" value="PKS_ER"/>
    <property type="match status" value="1"/>
</dbReference>
<dbReference type="PANTHER" id="PTHR43677">
    <property type="entry name" value="SHORT-CHAIN DEHYDROGENASE/REDUCTASE"/>
    <property type="match status" value="1"/>
</dbReference>
<dbReference type="CDD" id="cd05195">
    <property type="entry name" value="enoyl_red"/>
    <property type="match status" value="1"/>
</dbReference>
<evidence type="ECO:0000313" key="2">
    <source>
        <dbReference type="EMBL" id="EFE29305.1"/>
    </source>
</evidence>
<dbReference type="Pfam" id="PF00107">
    <property type="entry name" value="ADH_zinc_N"/>
    <property type="match status" value="1"/>
</dbReference>
<dbReference type="InterPro" id="IPR011032">
    <property type="entry name" value="GroES-like_sf"/>
</dbReference>
<dbReference type="EMBL" id="ABSU01000050">
    <property type="protein sequence ID" value="EFE29305.1"/>
    <property type="molecule type" value="Genomic_DNA"/>
</dbReference>
<dbReference type="KEGG" id="abe:ARB_03876"/>
<dbReference type="GO" id="GO:0016491">
    <property type="term" value="F:oxidoreductase activity"/>
    <property type="evidence" value="ECO:0007669"/>
    <property type="project" value="InterPro"/>
</dbReference>
<dbReference type="Proteomes" id="UP000008866">
    <property type="component" value="Unassembled WGS sequence"/>
</dbReference>
<dbReference type="InterPro" id="IPR051397">
    <property type="entry name" value="Zn-ADH-like_protein"/>
</dbReference>
<dbReference type="RefSeq" id="XP_003009950.1">
    <property type="nucleotide sequence ID" value="XM_003009904.1"/>
</dbReference>
<dbReference type="InterPro" id="IPR020843">
    <property type="entry name" value="ER"/>
</dbReference>